<sequence length="186" mass="20855">MHQITRKLAISLGVACLIFSLVGCDRLFGSPTYSVKRVSDGDTIVVVDGDKNTTVRFACVDAPEIPHTQKEKQSQKILDKNQFNWGIKAQSRVQQLVKNGGDRVILTVTDTDQYGRQVSEVRLPNGTLIQQVLIQEGLALVYRPYLKKCPSAAIIEQAEADAKKNLRGVWGDPKFTPPWEYRRKSK</sequence>
<dbReference type="Gene3D" id="2.40.50.90">
    <property type="match status" value="1"/>
</dbReference>
<proteinExistence type="predicted"/>
<feature type="domain" description="TNase-like" evidence="4">
    <location>
        <begin position="29"/>
        <end position="172"/>
    </location>
</feature>
<evidence type="ECO:0000256" key="2">
    <source>
        <dbReference type="ARBA" id="ARBA00022759"/>
    </source>
</evidence>
<evidence type="ECO:0000313" key="5">
    <source>
        <dbReference type="EMBL" id="GET39128.1"/>
    </source>
</evidence>
<dbReference type="GO" id="GO:0016787">
    <property type="term" value="F:hydrolase activity"/>
    <property type="evidence" value="ECO:0007669"/>
    <property type="project" value="UniProtKB-KW"/>
</dbReference>
<accession>A0AAV3X9Q0</accession>
<dbReference type="AlphaFoldDB" id="A0AAV3X9Q0"/>
<protein>
    <submittedName>
        <fullName evidence="5">Nuclease (SNase-like)</fullName>
    </submittedName>
</protein>
<name>A0AAV3X9Q0_9CYAN</name>
<keyword evidence="2" id="KW-0255">Endonuclease</keyword>
<dbReference type="Pfam" id="PF00565">
    <property type="entry name" value="SNase"/>
    <property type="match status" value="1"/>
</dbReference>
<comment type="caution">
    <text evidence="5">The sequence shown here is derived from an EMBL/GenBank/DDBJ whole genome shotgun (WGS) entry which is preliminary data.</text>
</comment>
<dbReference type="InterPro" id="IPR035437">
    <property type="entry name" value="SNase_OB-fold_sf"/>
</dbReference>
<dbReference type="Proteomes" id="UP001050975">
    <property type="component" value="Unassembled WGS sequence"/>
</dbReference>
<keyword evidence="3" id="KW-0378">Hydrolase</keyword>
<keyword evidence="6" id="KW-1185">Reference proteome</keyword>
<evidence type="ECO:0000256" key="1">
    <source>
        <dbReference type="ARBA" id="ARBA00022722"/>
    </source>
</evidence>
<dbReference type="RefSeq" id="WP_226584125.1">
    <property type="nucleotide sequence ID" value="NZ_BLAY01000059.1"/>
</dbReference>
<dbReference type="EMBL" id="BLAY01000059">
    <property type="protein sequence ID" value="GET39128.1"/>
    <property type="molecule type" value="Genomic_DNA"/>
</dbReference>
<dbReference type="SUPFAM" id="SSF50199">
    <property type="entry name" value="Staphylococcal nuclease"/>
    <property type="match status" value="1"/>
</dbReference>
<dbReference type="InterPro" id="IPR016071">
    <property type="entry name" value="Staphylococal_nuclease_OB-fold"/>
</dbReference>
<gene>
    <name evidence="5" type="ORF">MiSe_38920</name>
</gene>
<dbReference type="PROSITE" id="PS50830">
    <property type="entry name" value="TNASE_3"/>
    <property type="match status" value="1"/>
</dbReference>
<reference evidence="5" key="1">
    <citation type="submission" date="2019-10" db="EMBL/GenBank/DDBJ databases">
        <title>Draft genome sequece of Microseira wollei NIES-4236.</title>
        <authorList>
            <person name="Yamaguchi H."/>
            <person name="Suzuki S."/>
            <person name="Kawachi M."/>
        </authorList>
    </citation>
    <scope>NUCLEOTIDE SEQUENCE</scope>
    <source>
        <strain evidence="5">NIES-4236</strain>
    </source>
</reference>
<dbReference type="PANTHER" id="PTHR12302">
    <property type="entry name" value="EBNA2 BINDING PROTEIN P100"/>
    <property type="match status" value="1"/>
</dbReference>
<organism evidence="5 6">
    <name type="scientific">Microseira wollei NIES-4236</name>
    <dbReference type="NCBI Taxonomy" id="2530354"/>
    <lineage>
        <taxon>Bacteria</taxon>
        <taxon>Bacillati</taxon>
        <taxon>Cyanobacteriota</taxon>
        <taxon>Cyanophyceae</taxon>
        <taxon>Oscillatoriophycideae</taxon>
        <taxon>Aerosakkonematales</taxon>
        <taxon>Aerosakkonemataceae</taxon>
        <taxon>Microseira</taxon>
    </lineage>
</organism>
<evidence type="ECO:0000256" key="3">
    <source>
        <dbReference type="ARBA" id="ARBA00022801"/>
    </source>
</evidence>
<dbReference type="SMART" id="SM00318">
    <property type="entry name" value="SNc"/>
    <property type="match status" value="1"/>
</dbReference>
<dbReference type="GO" id="GO:0004519">
    <property type="term" value="F:endonuclease activity"/>
    <property type="evidence" value="ECO:0007669"/>
    <property type="project" value="UniProtKB-KW"/>
</dbReference>
<evidence type="ECO:0000259" key="4">
    <source>
        <dbReference type="PROSITE" id="PS50830"/>
    </source>
</evidence>
<dbReference type="PROSITE" id="PS51257">
    <property type="entry name" value="PROKAR_LIPOPROTEIN"/>
    <property type="match status" value="1"/>
</dbReference>
<keyword evidence="1" id="KW-0540">Nuclease</keyword>
<dbReference type="PANTHER" id="PTHR12302:SF3">
    <property type="entry name" value="SERINE_THREONINE-PROTEIN KINASE 31"/>
    <property type="match status" value="1"/>
</dbReference>
<evidence type="ECO:0000313" key="6">
    <source>
        <dbReference type="Proteomes" id="UP001050975"/>
    </source>
</evidence>